<dbReference type="AlphaFoldDB" id="A0A835V5N8"/>
<organism evidence="1 2">
    <name type="scientific">Vanilla planifolia</name>
    <name type="common">Vanilla</name>
    <dbReference type="NCBI Taxonomy" id="51239"/>
    <lineage>
        <taxon>Eukaryota</taxon>
        <taxon>Viridiplantae</taxon>
        <taxon>Streptophyta</taxon>
        <taxon>Embryophyta</taxon>
        <taxon>Tracheophyta</taxon>
        <taxon>Spermatophyta</taxon>
        <taxon>Magnoliopsida</taxon>
        <taxon>Liliopsida</taxon>
        <taxon>Asparagales</taxon>
        <taxon>Orchidaceae</taxon>
        <taxon>Vanilloideae</taxon>
        <taxon>Vanilleae</taxon>
        <taxon>Vanilla</taxon>
    </lineage>
</organism>
<evidence type="ECO:0000313" key="1">
    <source>
        <dbReference type="EMBL" id="KAG0486337.1"/>
    </source>
</evidence>
<dbReference type="Proteomes" id="UP000639772">
    <property type="component" value="Unassembled WGS sequence"/>
</dbReference>
<proteinExistence type="predicted"/>
<dbReference type="EMBL" id="JADCNM010000004">
    <property type="protein sequence ID" value="KAG0486337.1"/>
    <property type="molecule type" value="Genomic_DNA"/>
</dbReference>
<gene>
    <name evidence="1" type="ORF">HPP92_008432</name>
</gene>
<protein>
    <submittedName>
        <fullName evidence="1">Uncharacterized protein</fullName>
    </submittedName>
</protein>
<comment type="caution">
    <text evidence="1">The sequence shown here is derived from an EMBL/GenBank/DDBJ whole genome shotgun (WGS) entry which is preliminary data.</text>
</comment>
<name>A0A835V5N8_VANPL</name>
<sequence>MTNVLKIIVLKLLPIRNRKEKKIVYNCTSKNYYNNFNLNSINLPIRNRKEKKIVYNCTSKNYYNNFNLNSMYF</sequence>
<evidence type="ECO:0000313" key="2">
    <source>
        <dbReference type="Proteomes" id="UP000639772"/>
    </source>
</evidence>
<accession>A0A835V5N8</accession>
<reference evidence="1 2" key="1">
    <citation type="journal article" date="2020" name="Nat. Food">
        <title>A phased Vanilla planifolia genome enables genetic improvement of flavour and production.</title>
        <authorList>
            <person name="Hasing T."/>
            <person name="Tang H."/>
            <person name="Brym M."/>
            <person name="Khazi F."/>
            <person name="Huang T."/>
            <person name="Chambers A.H."/>
        </authorList>
    </citation>
    <scope>NUCLEOTIDE SEQUENCE [LARGE SCALE GENOMIC DNA]</scope>
    <source>
        <tissue evidence="1">Leaf</tissue>
    </source>
</reference>